<evidence type="ECO:0000259" key="9">
    <source>
        <dbReference type="PROSITE" id="PS00623"/>
    </source>
</evidence>
<dbReference type="GO" id="GO:0005743">
    <property type="term" value="C:mitochondrial inner membrane"/>
    <property type="evidence" value="ECO:0007669"/>
    <property type="project" value="TreeGrafter"/>
</dbReference>
<dbReference type="Pfam" id="PF00732">
    <property type="entry name" value="GMC_oxred_N"/>
    <property type="match status" value="1"/>
</dbReference>
<dbReference type="PANTHER" id="PTHR11552">
    <property type="entry name" value="GLUCOSE-METHANOL-CHOLINE GMC OXIDOREDUCTASE"/>
    <property type="match status" value="1"/>
</dbReference>
<comment type="caution">
    <text evidence="11">The sequence shown here is derived from an EMBL/GenBank/DDBJ whole genome shotgun (WGS) entry which is preliminary data.</text>
</comment>
<evidence type="ECO:0000256" key="4">
    <source>
        <dbReference type="ARBA" id="ARBA00022827"/>
    </source>
</evidence>
<comment type="pathway">
    <text evidence="8">Amine and polyamine biosynthesis; betaine biosynthesis via choline pathway; betaine aldehyde from choline (cytochrome c reductase route): step 1/1.</text>
</comment>
<feature type="domain" description="Glucose-methanol-choline oxidoreductase N-terminal" evidence="9">
    <location>
        <begin position="121"/>
        <end position="144"/>
    </location>
</feature>
<dbReference type="PROSITE" id="PS00624">
    <property type="entry name" value="GMC_OXRED_2"/>
    <property type="match status" value="1"/>
</dbReference>
<evidence type="ECO:0000259" key="10">
    <source>
        <dbReference type="PROSITE" id="PS00624"/>
    </source>
</evidence>
<dbReference type="InterPro" id="IPR036188">
    <property type="entry name" value="FAD/NAD-bd_sf"/>
</dbReference>
<evidence type="ECO:0000256" key="5">
    <source>
        <dbReference type="ARBA" id="ARBA00023002"/>
    </source>
</evidence>
<dbReference type="InterPro" id="IPR007867">
    <property type="entry name" value="GMC_OxRtase_C"/>
</dbReference>
<sequence length="592" mass="65620">MTMPSGLTFRIMAVHTSLSVLKNLKLRNLLCTRMVRQASTSAEYTHIIVGAGSAGCVLANRLTEDKSKKVLLLEAGPRDHSWTIQMPAALMYPLGGTKYNWGYSTVPQKFMNNREMYCPRGKVWGGSSSINAMCYVRGHPKDQDRWEKEGALGWSFADCLPYFKRAENYERGGNDYRGGNGPLHVSRGKTGNVLFETFIEAGVQAGYPRTDDMNGFQQEGFGFMDLTVYKGIRWSTANAYLRRALKRPNLRVESKAHATKILFNRLKASGIEYEQAGKPKIAYAADEVILCGGAINSPQLLMLSGVGNADDLRNLGVPVVQHLPGVGSNLQDHLEFYVQQACTKPITIYKAQWKFPHVMIKVGLQWFLTQTGWGATPHLEAGGFVRSRPGVEHPDIQYHFLPSVVNDHGQVPGTCHAYQVHVGPMRPTSRGHLKLRSANPKESPLIDFNYLSTEIDRWEARQSIKLARELFAQKAFDPYRGSEIQPGPDVQTDDQIDEFVKAFGDTAYHPSCTCKMGLDTDPMAVVNNKTEVLGVSSLRVVDASIMPSIASGNLNAPTIMIAEKAADIILGQPPLPQLHVPLWEPSSLETDR</sequence>
<dbReference type="InterPro" id="IPR000172">
    <property type="entry name" value="GMC_OxRdtase_N"/>
</dbReference>
<evidence type="ECO:0000256" key="8">
    <source>
        <dbReference type="RuleBase" id="RU003969"/>
    </source>
</evidence>
<dbReference type="GO" id="GO:0019285">
    <property type="term" value="P:glycine betaine biosynthetic process from choline"/>
    <property type="evidence" value="ECO:0007669"/>
    <property type="project" value="InterPro"/>
</dbReference>
<dbReference type="NCBIfam" id="TIGR01810">
    <property type="entry name" value="betA"/>
    <property type="match status" value="1"/>
</dbReference>
<dbReference type="OrthoDB" id="269227at2759"/>
<evidence type="ECO:0000256" key="7">
    <source>
        <dbReference type="RuleBase" id="RU003968"/>
    </source>
</evidence>
<evidence type="ECO:0000256" key="3">
    <source>
        <dbReference type="ARBA" id="ARBA00022630"/>
    </source>
</evidence>
<dbReference type="Gene3D" id="3.50.50.60">
    <property type="entry name" value="FAD/NAD(P)-binding domain"/>
    <property type="match status" value="1"/>
</dbReference>
<dbReference type="InterPro" id="IPR011533">
    <property type="entry name" value="BetA"/>
</dbReference>
<evidence type="ECO:0000256" key="1">
    <source>
        <dbReference type="ARBA" id="ARBA00001974"/>
    </source>
</evidence>
<dbReference type="EMBL" id="JAIZAY010000011">
    <property type="protein sequence ID" value="KAJ8033692.1"/>
    <property type="molecule type" value="Genomic_DNA"/>
</dbReference>
<protein>
    <recommendedName>
        <fullName evidence="8">Choline dehydrogenase</fullName>
        <ecNumber evidence="8">1.1.99.1</ecNumber>
    </recommendedName>
</protein>
<dbReference type="PIRSF" id="PIRSF000137">
    <property type="entry name" value="Alcohol_oxidase"/>
    <property type="match status" value="1"/>
</dbReference>
<keyword evidence="3 7" id="KW-0285">Flavoprotein</keyword>
<dbReference type="PROSITE" id="PS00623">
    <property type="entry name" value="GMC_OXRED_1"/>
    <property type="match status" value="1"/>
</dbReference>
<dbReference type="SUPFAM" id="SSF51905">
    <property type="entry name" value="FAD/NAD(P)-binding domain"/>
    <property type="match status" value="1"/>
</dbReference>
<evidence type="ECO:0000313" key="11">
    <source>
        <dbReference type="EMBL" id="KAJ8033692.1"/>
    </source>
</evidence>
<feature type="binding site" evidence="6">
    <location>
        <position position="123"/>
    </location>
    <ligand>
        <name>FAD</name>
        <dbReference type="ChEBI" id="CHEBI:57692"/>
    </ligand>
</feature>
<dbReference type="AlphaFoldDB" id="A0A9Q1BVM7"/>
<dbReference type="NCBIfam" id="NF002550">
    <property type="entry name" value="PRK02106.1"/>
    <property type="match status" value="1"/>
</dbReference>
<evidence type="ECO:0000256" key="2">
    <source>
        <dbReference type="ARBA" id="ARBA00010790"/>
    </source>
</evidence>
<dbReference type="GO" id="GO:0050660">
    <property type="term" value="F:flavin adenine dinucleotide binding"/>
    <property type="evidence" value="ECO:0007669"/>
    <property type="project" value="InterPro"/>
</dbReference>
<dbReference type="SUPFAM" id="SSF54373">
    <property type="entry name" value="FAD-linked reductases, C-terminal domain"/>
    <property type="match status" value="1"/>
</dbReference>
<organism evidence="11 12">
    <name type="scientific">Holothuria leucospilota</name>
    <name type="common">Black long sea cucumber</name>
    <name type="synonym">Mertensiothuria leucospilota</name>
    <dbReference type="NCBI Taxonomy" id="206669"/>
    <lineage>
        <taxon>Eukaryota</taxon>
        <taxon>Metazoa</taxon>
        <taxon>Echinodermata</taxon>
        <taxon>Eleutherozoa</taxon>
        <taxon>Echinozoa</taxon>
        <taxon>Holothuroidea</taxon>
        <taxon>Aspidochirotacea</taxon>
        <taxon>Aspidochirotida</taxon>
        <taxon>Holothuriidae</taxon>
        <taxon>Holothuria</taxon>
    </lineage>
</organism>
<dbReference type="GO" id="GO:0008812">
    <property type="term" value="F:choline dehydrogenase activity"/>
    <property type="evidence" value="ECO:0007669"/>
    <property type="project" value="UniProtKB-EC"/>
</dbReference>
<comment type="similarity">
    <text evidence="2 7">Belongs to the GMC oxidoreductase family.</text>
</comment>
<comment type="cofactor">
    <cofactor evidence="1 6">
        <name>FAD</name>
        <dbReference type="ChEBI" id="CHEBI:57692"/>
    </cofactor>
</comment>
<feature type="domain" description="Glucose-methanol-choline oxidoreductase N-terminal" evidence="10">
    <location>
        <begin position="293"/>
        <end position="307"/>
    </location>
</feature>
<dbReference type="InterPro" id="IPR012132">
    <property type="entry name" value="GMC_OxRdtase"/>
</dbReference>
<evidence type="ECO:0000313" key="12">
    <source>
        <dbReference type="Proteomes" id="UP001152320"/>
    </source>
</evidence>
<dbReference type="Proteomes" id="UP001152320">
    <property type="component" value="Chromosome 11"/>
</dbReference>
<accession>A0A9Q1BVM7</accession>
<keyword evidence="12" id="KW-1185">Reference proteome</keyword>
<dbReference type="EC" id="1.1.99.1" evidence="8"/>
<comment type="catalytic activity">
    <reaction evidence="8">
        <text>choline + A = betaine aldehyde + AH2</text>
        <dbReference type="Rhea" id="RHEA:17433"/>
        <dbReference type="ChEBI" id="CHEBI:13193"/>
        <dbReference type="ChEBI" id="CHEBI:15354"/>
        <dbReference type="ChEBI" id="CHEBI:15710"/>
        <dbReference type="ChEBI" id="CHEBI:17499"/>
        <dbReference type="EC" id="1.1.99.1"/>
    </reaction>
</comment>
<dbReference type="Pfam" id="PF05199">
    <property type="entry name" value="GMC_oxred_C"/>
    <property type="match status" value="1"/>
</dbReference>
<evidence type="ECO:0000256" key="6">
    <source>
        <dbReference type="PIRSR" id="PIRSR000137-2"/>
    </source>
</evidence>
<dbReference type="PANTHER" id="PTHR11552:SF147">
    <property type="entry name" value="CHOLINE DEHYDROGENASE, MITOCHONDRIAL"/>
    <property type="match status" value="1"/>
</dbReference>
<proteinExistence type="inferred from homology"/>
<gene>
    <name evidence="11" type="ORF">HOLleu_24022</name>
</gene>
<keyword evidence="5" id="KW-0560">Oxidoreductase</keyword>
<keyword evidence="4 6" id="KW-0274">FAD</keyword>
<name>A0A9Q1BVM7_HOLLE</name>
<dbReference type="Gene3D" id="3.30.560.10">
    <property type="entry name" value="Glucose Oxidase, domain 3"/>
    <property type="match status" value="1"/>
</dbReference>
<reference evidence="11" key="1">
    <citation type="submission" date="2021-10" db="EMBL/GenBank/DDBJ databases">
        <title>Tropical sea cucumber genome reveals ecological adaptation and Cuvierian tubules defense mechanism.</title>
        <authorList>
            <person name="Chen T."/>
        </authorList>
    </citation>
    <scope>NUCLEOTIDE SEQUENCE</scope>
    <source>
        <strain evidence="11">Nanhai2018</strain>
        <tissue evidence="11">Muscle</tissue>
    </source>
</reference>